<evidence type="ECO:0000259" key="6">
    <source>
        <dbReference type="PROSITE" id="PS50011"/>
    </source>
</evidence>
<reference evidence="7 8" key="1">
    <citation type="submission" date="2017-05" db="EMBL/GenBank/DDBJ databases">
        <title>The Genome Sequence of Enterococcus faecium 2D5_DIV0622.</title>
        <authorList>
            <consortium name="The Broad Institute Genomics Platform"/>
            <consortium name="The Broad Institute Genomic Center for Infectious Diseases"/>
            <person name="Earl A."/>
            <person name="Manson A."/>
            <person name="Schwartman J."/>
            <person name="Gilmore M."/>
            <person name="Abouelleil A."/>
            <person name="Cao P."/>
            <person name="Chapman S."/>
            <person name="Cusick C."/>
            <person name="Shea T."/>
            <person name="Young S."/>
            <person name="Neafsey D."/>
            <person name="Nusbaum C."/>
            <person name="Birren B."/>
        </authorList>
    </citation>
    <scope>NUCLEOTIDE SEQUENCE [LARGE SCALE GENOMIC DNA]</scope>
    <source>
        <strain evidence="7 8">2D5_DIV0622</strain>
    </source>
</reference>
<dbReference type="RefSeq" id="WP_087663376.1">
    <property type="nucleotide sequence ID" value="NZ_NIBL01000002.1"/>
</dbReference>
<dbReference type="InterPro" id="IPR002941">
    <property type="entry name" value="DNA_methylase_N4/N6"/>
</dbReference>
<keyword evidence="4" id="KW-0949">S-adenosyl-L-methionine</keyword>
<feature type="domain" description="Protein kinase" evidence="6">
    <location>
        <begin position="263"/>
        <end position="553"/>
    </location>
</feature>
<evidence type="ECO:0000256" key="4">
    <source>
        <dbReference type="ARBA" id="ARBA00022691"/>
    </source>
</evidence>
<name>A0A200HZA5_9ENTE</name>
<dbReference type="Pfam" id="PF01555">
    <property type="entry name" value="N6_N4_Mtase"/>
    <property type="match status" value="1"/>
</dbReference>
<dbReference type="SUPFAM" id="SSF53335">
    <property type="entry name" value="S-adenosyl-L-methionine-dependent methyltransferases"/>
    <property type="match status" value="1"/>
</dbReference>
<dbReference type="Proteomes" id="UP000196503">
    <property type="component" value="Unassembled WGS sequence"/>
</dbReference>
<accession>A0A200HZA5</accession>
<sequence>MSKDFIERPRKNEKDGAITYVQELLKQAREDRRNEDVDKLENLVRLLNTKKYGLVWEEHAELVEEEMKTKIPVFIEDETKKIVGNPESEDYNFLLEGDNLHSLHLLKKTHAGKIDVIYIDPPYNTGNKDFIYNDKIVDKTDGYSHSKWLSFMNKRLEIARELLNDTGVIFISIDDNEQAQLKMLCDEIFGEANYIATYKWNKTATAPSLSQKVRLKYEYVLCYEKNRSDIKYNGGFIDGGDAPLLNRGNAIREILLKKELVEFKFDGTLPAGKYDRVELKESIVIKNGQADKDFRISGEFKWTQETLDAEIANGTTFLIKSKKLSVRFLRNTITTKRPSDIISKEECLVDTNETAKKELASLVPNNNMDYPKPTSLIKYLMKFTENGRTNKYILDFFAGSGTTGHAVSQLNKEDGGNRKFILCTNNENKICEEVTYKRLANIQEELPHNLKYFKTDFVVKEEFPDVTLEYELLNYVTPLVELEFGVDISNPKVQVILSEGQMDEMDESDFVENSTLFFHPEIFFDAKQESILREKNITKQEIPHYYFGKDIWS</sequence>
<dbReference type="PROSITE" id="PS00092">
    <property type="entry name" value="N6_MTASE"/>
    <property type="match status" value="1"/>
</dbReference>
<proteinExistence type="inferred from homology"/>
<dbReference type="Gene3D" id="3.40.50.150">
    <property type="entry name" value="Vaccinia Virus protein VP39"/>
    <property type="match status" value="1"/>
</dbReference>
<dbReference type="GO" id="GO:0005524">
    <property type="term" value="F:ATP binding"/>
    <property type="evidence" value="ECO:0007669"/>
    <property type="project" value="InterPro"/>
</dbReference>
<dbReference type="GO" id="GO:0032259">
    <property type="term" value="P:methylation"/>
    <property type="evidence" value="ECO:0007669"/>
    <property type="project" value="UniProtKB-KW"/>
</dbReference>
<dbReference type="GO" id="GO:0004672">
    <property type="term" value="F:protein kinase activity"/>
    <property type="evidence" value="ECO:0007669"/>
    <property type="project" value="InterPro"/>
</dbReference>
<evidence type="ECO:0000256" key="3">
    <source>
        <dbReference type="ARBA" id="ARBA00022679"/>
    </source>
</evidence>
<dbReference type="InterPro" id="IPR002295">
    <property type="entry name" value="N4/N6-MTase_EcoPI_Mod-like"/>
</dbReference>
<protein>
    <recommendedName>
        <fullName evidence="6">Protein kinase domain-containing protein</fullName>
    </recommendedName>
</protein>
<evidence type="ECO:0000256" key="1">
    <source>
        <dbReference type="ARBA" id="ARBA00006594"/>
    </source>
</evidence>
<dbReference type="GO" id="GO:0009307">
    <property type="term" value="P:DNA restriction-modification system"/>
    <property type="evidence" value="ECO:0007669"/>
    <property type="project" value="UniProtKB-KW"/>
</dbReference>
<gene>
    <name evidence="7" type="ORF">A5869_001540</name>
</gene>
<dbReference type="EMBL" id="NIBL01000002">
    <property type="protein sequence ID" value="OUZ18058.1"/>
    <property type="molecule type" value="Genomic_DNA"/>
</dbReference>
<keyword evidence="3" id="KW-0808">Transferase</keyword>
<dbReference type="GO" id="GO:0008170">
    <property type="term" value="F:N-methyltransferase activity"/>
    <property type="evidence" value="ECO:0007669"/>
    <property type="project" value="InterPro"/>
</dbReference>
<comment type="caution">
    <text evidence="7">The sequence shown here is derived from an EMBL/GenBank/DDBJ whole genome shotgun (WGS) entry which is preliminary data.</text>
</comment>
<evidence type="ECO:0000256" key="5">
    <source>
        <dbReference type="ARBA" id="ARBA00022747"/>
    </source>
</evidence>
<dbReference type="AlphaFoldDB" id="A0A200HZA5"/>
<organism evidence="7 8">
    <name type="scientific">Enterococcus cecorum</name>
    <dbReference type="NCBI Taxonomy" id="44008"/>
    <lineage>
        <taxon>Bacteria</taxon>
        <taxon>Bacillati</taxon>
        <taxon>Bacillota</taxon>
        <taxon>Bacilli</taxon>
        <taxon>Lactobacillales</taxon>
        <taxon>Enterococcaceae</taxon>
        <taxon>Enterococcus</taxon>
    </lineage>
</organism>
<dbReference type="GO" id="GO:0003677">
    <property type="term" value="F:DNA binding"/>
    <property type="evidence" value="ECO:0007669"/>
    <property type="project" value="InterPro"/>
</dbReference>
<evidence type="ECO:0000313" key="7">
    <source>
        <dbReference type="EMBL" id="OUZ18058.1"/>
    </source>
</evidence>
<comment type="similarity">
    <text evidence="1">Belongs to the N(4)/N(6)-methyltransferase family.</text>
</comment>
<evidence type="ECO:0000256" key="2">
    <source>
        <dbReference type="ARBA" id="ARBA00022603"/>
    </source>
</evidence>
<keyword evidence="2" id="KW-0489">Methyltransferase</keyword>
<dbReference type="PRINTS" id="PR00506">
    <property type="entry name" value="D21N6MTFRASE"/>
</dbReference>
<dbReference type="InterPro" id="IPR000719">
    <property type="entry name" value="Prot_kinase_dom"/>
</dbReference>
<dbReference type="InterPro" id="IPR029063">
    <property type="entry name" value="SAM-dependent_MTases_sf"/>
</dbReference>
<evidence type="ECO:0000313" key="8">
    <source>
        <dbReference type="Proteomes" id="UP000196503"/>
    </source>
</evidence>
<dbReference type="PROSITE" id="PS50011">
    <property type="entry name" value="PROTEIN_KINASE_DOM"/>
    <property type="match status" value="1"/>
</dbReference>
<dbReference type="InterPro" id="IPR002052">
    <property type="entry name" value="DNA_methylase_N6_adenine_CS"/>
</dbReference>
<keyword evidence="5" id="KW-0680">Restriction system</keyword>